<evidence type="ECO:0000313" key="1">
    <source>
        <dbReference type="EMBL" id="GIG55195.1"/>
    </source>
</evidence>
<dbReference type="Proteomes" id="UP000652354">
    <property type="component" value="Unassembled WGS sequence"/>
</dbReference>
<name>A0A919UKP7_9MICO</name>
<organism evidence="1 2">
    <name type="scientific">Demequina activiva</name>
    <dbReference type="NCBI Taxonomy" id="1582364"/>
    <lineage>
        <taxon>Bacteria</taxon>
        <taxon>Bacillati</taxon>
        <taxon>Actinomycetota</taxon>
        <taxon>Actinomycetes</taxon>
        <taxon>Micrococcales</taxon>
        <taxon>Demequinaceae</taxon>
        <taxon>Demequina</taxon>
    </lineage>
</organism>
<accession>A0A919UKP7</accession>
<evidence type="ECO:0000313" key="2">
    <source>
        <dbReference type="Proteomes" id="UP000652354"/>
    </source>
</evidence>
<sequence length="118" mass="12479">MFITHPIPGIPAMPSTSSRGHCALQHPGHLPNFTGVKMALGSAARPGRVISAGDDGLVVALDSGGELELVTHKPSLDLVARFLGLGRARIVLFDHDIARLGDLWISPVPRERFVPCAG</sequence>
<comment type="caution">
    <text evidence="1">The sequence shown here is derived from an EMBL/GenBank/DDBJ whole genome shotgun (WGS) entry which is preliminary data.</text>
</comment>
<keyword evidence="2" id="KW-1185">Reference proteome</keyword>
<dbReference type="RefSeq" id="WP_203656433.1">
    <property type="nucleotide sequence ID" value="NZ_BONR01000004.1"/>
</dbReference>
<dbReference type="AlphaFoldDB" id="A0A919UKP7"/>
<reference evidence="1" key="1">
    <citation type="submission" date="2021-01" db="EMBL/GenBank/DDBJ databases">
        <title>Whole genome shotgun sequence of Demequina activiva NBRC 110675.</title>
        <authorList>
            <person name="Komaki H."/>
            <person name="Tamura T."/>
        </authorList>
    </citation>
    <scope>NUCLEOTIDE SEQUENCE</scope>
    <source>
        <strain evidence="1">NBRC 110675</strain>
    </source>
</reference>
<protein>
    <submittedName>
        <fullName evidence="1">Uncharacterized protein</fullName>
    </submittedName>
</protein>
<proteinExistence type="predicted"/>
<dbReference type="EMBL" id="BONR01000004">
    <property type="protein sequence ID" value="GIG55195.1"/>
    <property type="molecule type" value="Genomic_DNA"/>
</dbReference>
<gene>
    <name evidence="1" type="ORF">Dac01nite_19470</name>
</gene>